<dbReference type="GO" id="GO:0005576">
    <property type="term" value="C:extracellular region"/>
    <property type="evidence" value="ECO:0007669"/>
    <property type="project" value="InterPro"/>
</dbReference>
<keyword evidence="1" id="KW-0732">Signal</keyword>
<gene>
    <name evidence="3" type="ORF">GON01_12585</name>
</gene>
<evidence type="ECO:0000256" key="1">
    <source>
        <dbReference type="SAM" id="SignalP"/>
    </source>
</evidence>
<accession>A0A6I4J327</accession>
<feature type="signal peptide" evidence="1">
    <location>
        <begin position="1"/>
        <end position="20"/>
    </location>
</feature>
<feature type="domain" description="SCP" evidence="2">
    <location>
        <begin position="27"/>
        <end position="162"/>
    </location>
</feature>
<name>A0A6I4J327_9SPHN</name>
<evidence type="ECO:0000313" key="3">
    <source>
        <dbReference type="EMBL" id="MVO78767.1"/>
    </source>
</evidence>
<keyword evidence="4" id="KW-1185">Reference proteome</keyword>
<dbReference type="InterPro" id="IPR014044">
    <property type="entry name" value="CAP_dom"/>
</dbReference>
<sequence length="166" mass="18097">MHRVRLLCTLALVVTMPCLAGAVGRTSALEARLLAAHNRERAALGVPALAWDDSLAAGAKVWAETLARTGRFEHSRSDDGENLWAGTRGAWSPEEMVSLWLAEKSDYRPGIFPAVSRSGDVRNVGHYTQVIWRSTRRLGCALASAREDVLVCRYAEGGNVIGERPI</sequence>
<dbReference type="InterPro" id="IPR001283">
    <property type="entry name" value="CRISP-related"/>
</dbReference>
<dbReference type="PROSITE" id="PS01009">
    <property type="entry name" value="CRISP_1"/>
    <property type="match status" value="1"/>
</dbReference>
<dbReference type="SMART" id="SM00198">
    <property type="entry name" value="SCP"/>
    <property type="match status" value="1"/>
</dbReference>
<dbReference type="EMBL" id="WQMS01000014">
    <property type="protein sequence ID" value="MVO78767.1"/>
    <property type="molecule type" value="Genomic_DNA"/>
</dbReference>
<proteinExistence type="predicted"/>
<dbReference type="Gene3D" id="3.40.33.10">
    <property type="entry name" value="CAP"/>
    <property type="match status" value="1"/>
</dbReference>
<dbReference type="SUPFAM" id="SSF55797">
    <property type="entry name" value="PR-1-like"/>
    <property type="match status" value="1"/>
</dbReference>
<dbReference type="AlphaFoldDB" id="A0A6I4J327"/>
<dbReference type="InterPro" id="IPR018244">
    <property type="entry name" value="Allrgn_V5/Tpx1_CS"/>
</dbReference>
<dbReference type="PRINTS" id="PR00837">
    <property type="entry name" value="V5TPXLIKE"/>
</dbReference>
<dbReference type="Proteomes" id="UP000441389">
    <property type="component" value="Unassembled WGS sequence"/>
</dbReference>
<evidence type="ECO:0000313" key="4">
    <source>
        <dbReference type="Proteomes" id="UP000441389"/>
    </source>
</evidence>
<feature type="chain" id="PRO_5026243986" evidence="1">
    <location>
        <begin position="21"/>
        <end position="166"/>
    </location>
</feature>
<protein>
    <submittedName>
        <fullName evidence="3">SCP-like extracellular</fullName>
    </submittedName>
</protein>
<evidence type="ECO:0000259" key="2">
    <source>
        <dbReference type="SMART" id="SM00198"/>
    </source>
</evidence>
<dbReference type="InterPro" id="IPR035940">
    <property type="entry name" value="CAP_sf"/>
</dbReference>
<dbReference type="Pfam" id="PF00188">
    <property type="entry name" value="CAP"/>
    <property type="match status" value="1"/>
</dbReference>
<reference evidence="3 4" key="1">
    <citation type="submission" date="2019-12" db="EMBL/GenBank/DDBJ databases">
        <authorList>
            <person name="Huq M.A."/>
        </authorList>
    </citation>
    <scope>NUCLEOTIDE SEQUENCE [LARGE SCALE GENOMIC DNA]</scope>
    <source>
        <strain evidence="3 4">MAH-20</strain>
    </source>
</reference>
<dbReference type="PANTHER" id="PTHR10334">
    <property type="entry name" value="CYSTEINE-RICH SECRETORY PROTEIN-RELATED"/>
    <property type="match status" value="1"/>
</dbReference>
<organism evidence="3 4">
    <name type="scientific">Sphingomonas horti</name>
    <dbReference type="NCBI Taxonomy" id="2682842"/>
    <lineage>
        <taxon>Bacteria</taxon>
        <taxon>Pseudomonadati</taxon>
        <taxon>Pseudomonadota</taxon>
        <taxon>Alphaproteobacteria</taxon>
        <taxon>Sphingomonadales</taxon>
        <taxon>Sphingomonadaceae</taxon>
        <taxon>Sphingomonas</taxon>
    </lineage>
</organism>
<dbReference type="RefSeq" id="WP_157027725.1">
    <property type="nucleotide sequence ID" value="NZ_WQMS01000014.1"/>
</dbReference>
<comment type="caution">
    <text evidence="3">The sequence shown here is derived from an EMBL/GenBank/DDBJ whole genome shotgun (WGS) entry which is preliminary data.</text>
</comment>